<name>A0A2W7KFU1_9PROT</name>
<keyword evidence="2" id="KW-0732">Signal</keyword>
<evidence type="ECO:0000259" key="3">
    <source>
        <dbReference type="Pfam" id="PF05239"/>
    </source>
</evidence>
<evidence type="ECO:0000256" key="1">
    <source>
        <dbReference type="SAM" id="MobiDB-lite"/>
    </source>
</evidence>
<dbReference type="RefSeq" id="WP_211314087.1">
    <property type="nucleotide sequence ID" value="NZ_QKYU01000009.1"/>
</dbReference>
<dbReference type="PROSITE" id="PS51318">
    <property type="entry name" value="TAT"/>
    <property type="match status" value="1"/>
</dbReference>
<keyword evidence="5" id="KW-1185">Reference proteome</keyword>
<evidence type="ECO:0000256" key="2">
    <source>
        <dbReference type="SAM" id="SignalP"/>
    </source>
</evidence>
<feature type="compositionally biased region" description="Low complexity" evidence="1">
    <location>
        <begin position="36"/>
        <end position="46"/>
    </location>
</feature>
<gene>
    <name evidence="4" type="ORF">C8P66_10936</name>
</gene>
<comment type="caution">
    <text evidence="4">The sequence shown here is derived from an EMBL/GenBank/DDBJ whole genome shotgun (WGS) entry which is preliminary data.</text>
</comment>
<dbReference type="EMBL" id="QKYU01000009">
    <property type="protein sequence ID" value="PZW46539.1"/>
    <property type="molecule type" value="Genomic_DNA"/>
</dbReference>
<dbReference type="Proteomes" id="UP000249688">
    <property type="component" value="Unassembled WGS sequence"/>
</dbReference>
<dbReference type="AlphaFoldDB" id="A0A2W7KFU1"/>
<evidence type="ECO:0000313" key="4">
    <source>
        <dbReference type="EMBL" id="PZW46539.1"/>
    </source>
</evidence>
<protein>
    <submittedName>
        <fullName evidence="4">PRC-barrel domain protein</fullName>
    </submittedName>
</protein>
<feature type="chain" id="PRO_5016061336" evidence="2">
    <location>
        <begin position="29"/>
        <end position="196"/>
    </location>
</feature>
<dbReference type="PANTHER" id="PTHR36505:SF1">
    <property type="entry name" value="BLR1072 PROTEIN"/>
    <property type="match status" value="1"/>
</dbReference>
<dbReference type="PANTHER" id="PTHR36505">
    <property type="entry name" value="BLR1072 PROTEIN"/>
    <property type="match status" value="1"/>
</dbReference>
<dbReference type="InterPro" id="IPR027275">
    <property type="entry name" value="PRC-brl_dom"/>
</dbReference>
<dbReference type="Pfam" id="PF05239">
    <property type="entry name" value="PRC"/>
    <property type="match status" value="1"/>
</dbReference>
<dbReference type="Gene3D" id="2.30.30.240">
    <property type="entry name" value="PRC-barrel domain"/>
    <property type="match status" value="1"/>
</dbReference>
<organism evidence="4 5">
    <name type="scientific">Humitalea rosea</name>
    <dbReference type="NCBI Taxonomy" id="990373"/>
    <lineage>
        <taxon>Bacteria</taxon>
        <taxon>Pseudomonadati</taxon>
        <taxon>Pseudomonadota</taxon>
        <taxon>Alphaproteobacteria</taxon>
        <taxon>Acetobacterales</taxon>
        <taxon>Roseomonadaceae</taxon>
        <taxon>Humitalea</taxon>
    </lineage>
</organism>
<dbReference type="InterPro" id="IPR011033">
    <property type="entry name" value="PRC_barrel-like_sf"/>
</dbReference>
<feature type="signal peptide" evidence="2">
    <location>
        <begin position="1"/>
        <end position="28"/>
    </location>
</feature>
<proteinExistence type="predicted"/>
<dbReference type="SUPFAM" id="SSF50346">
    <property type="entry name" value="PRC-barrel domain"/>
    <property type="match status" value="1"/>
</dbReference>
<feature type="region of interest" description="Disordered" evidence="1">
    <location>
        <begin position="32"/>
        <end position="94"/>
    </location>
</feature>
<accession>A0A2W7KFU1</accession>
<sequence>MTRSDLRRDLILATATAGLLALPLMAMAQAPPPAQPAQAVPTQSAPPESPVPARPTPDATGITPQGIMGTTPAQAPVTGTHPAPPTPATTGPVAANAADVTGLPAGIRASRIIGKNVRGAEDRTIGEIDDLMVPQGGGQPVAILSVGGFLGIGAHLVAVPYNQLTRTAGQNYLTLPNATVDSLKALPAFTYPENND</sequence>
<dbReference type="InterPro" id="IPR006311">
    <property type="entry name" value="TAT_signal"/>
</dbReference>
<evidence type="ECO:0000313" key="5">
    <source>
        <dbReference type="Proteomes" id="UP000249688"/>
    </source>
</evidence>
<feature type="domain" description="PRC-barrel" evidence="3">
    <location>
        <begin position="107"/>
        <end position="169"/>
    </location>
</feature>
<reference evidence="4 5" key="1">
    <citation type="submission" date="2018-06" db="EMBL/GenBank/DDBJ databases">
        <title>Genomic Encyclopedia of Archaeal and Bacterial Type Strains, Phase II (KMG-II): from individual species to whole genera.</title>
        <authorList>
            <person name="Goeker M."/>
        </authorList>
    </citation>
    <scope>NUCLEOTIDE SEQUENCE [LARGE SCALE GENOMIC DNA]</scope>
    <source>
        <strain evidence="4 5">DSM 24525</strain>
    </source>
</reference>